<feature type="domain" description="PhoU" evidence="9">
    <location>
        <begin position="120"/>
        <end position="205"/>
    </location>
</feature>
<name>A0A6J4UKY8_9BACT</name>
<evidence type="ECO:0000256" key="4">
    <source>
        <dbReference type="ARBA" id="ARBA00022448"/>
    </source>
</evidence>
<organism evidence="10">
    <name type="scientific">uncultured Thermomicrobiales bacterium</name>
    <dbReference type="NCBI Taxonomy" id="1645740"/>
    <lineage>
        <taxon>Bacteria</taxon>
        <taxon>Pseudomonadati</taxon>
        <taxon>Thermomicrobiota</taxon>
        <taxon>Thermomicrobia</taxon>
        <taxon>Thermomicrobiales</taxon>
        <taxon>environmental samples</taxon>
    </lineage>
</organism>
<evidence type="ECO:0000259" key="9">
    <source>
        <dbReference type="Pfam" id="PF01895"/>
    </source>
</evidence>
<keyword evidence="5" id="KW-0963">Cytoplasm</keyword>
<comment type="function">
    <text evidence="7">Plays a role in the regulation of phosphate uptake.</text>
</comment>
<dbReference type="InterPro" id="IPR026022">
    <property type="entry name" value="PhoU_dom"/>
</dbReference>
<dbReference type="GO" id="GO:0005737">
    <property type="term" value="C:cytoplasm"/>
    <property type="evidence" value="ECO:0007669"/>
    <property type="project" value="UniProtKB-SubCell"/>
</dbReference>
<protein>
    <recommendedName>
        <fullName evidence="8">Phosphate-specific transport system accessory protein PhoU homolog</fullName>
    </recommendedName>
</protein>
<sequence length="209" mass="23623">MTRAAYDQQIQNLRDDVVSIASMVDKAIARAVDALRTQDVDLARDVRREDKLINAARWRGEEAAILLIATQGPMAGDLRMIASAHQIFTDLERMADHASGIAKIVMETADEALLKPLVDIPRMSLIAREMLSDSITAFVERDEALARRVAIRDDEIDVLYDQVYRELLTYMMADPTTINRATRLLWAAHNVERIGDRVTNICERVIFTI</sequence>
<evidence type="ECO:0000313" key="10">
    <source>
        <dbReference type="EMBL" id="CAA9550846.1"/>
    </source>
</evidence>
<dbReference type="InterPro" id="IPR038078">
    <property type="entry name" value="PhoU-like_sf"/>
</dbReference>
<feature type="domain" description="PhoU" evidence="9">
    <location>
        <begin position="19"/>
        <end position="105"/>
    </location>
</feature>
<evidence type="ECO:0000256" key="7">
    <source>
        <dbReference type="ARBA" id="ARBA00056181"/>
    </source>
</evidence>
<evidence type="ECO:0000256" key="6">
    <source>
        <dbReference type="ARBA" id="ARBA00022592"/>
    </source>
</evidence>
<dbReference type="Gene3D" id="1.20.58.220">
    <property type="entry name" value="Phosphate transport system protein phou homolog 2, domain 2"/>
    <property type="match status" value="1"/>
</dbReference>
<reference evidence="10" key="1">
    <citation type="submission" date="2020-02" db="EMBL/GenBank/DDBJ databases">
        <authorList>
            <person name="Meier V. D."/>
        </authorList>
    </citation>
    <scope>NUCLEOTIDE SEQUENCE</scope>
    <source>
        <strain evidence="10">AVDCRST_MAG43</strain>
    </source>
</reference>
<evidence type="ECO:0000256" key="8">
    <source>
        <dbReference type="ARBA" id="ARBA00069911"/>
    </source>
</evidence>
<evidence type="ECO:0000256" key="2">
    <source>
        <dbReference type="ARBA" id="ARBA00008107"/>
    </source>
</evidence>
<dbReference type="GO" id="GO:0030643">
    <property type="term" value="P:intracellular phosphate ion homeostasis"/>
    <property type="evidence" value="ECO:0007669"/>
    <property type="project" value="InterPro"/>
</dbReference>
<proteinExistence type="inferred from homology"/>
<dbReference type="SUPFAM" id="SSF109755">
    <property type="entry name" value="PhoU-like"/>
    <property type="match status" value="1"/>
</dbReference>
<keyword evidence="4" id="KW-0813">Transport</keyword>
<evidence type="ECO:0000256" key="3">
    <source>
        <dbReference type="ARBA" id="ARBA00011738"/>
    </source>
</evidence>
<comment type="similarity">
    <text evidence="2">Belongs to the PhoU family.</text>
</comment>
<keyword evidence="6" id="KW-0592">Phosphate transport</keyword>
<dbReference type="FunFam" id="1.20.58.220:FF:000004">
    <property type="entry name" value="Phosphate-specific transport system accessory protein PhoU"/>
    <property type="match status" value="1"/>
</dbReference>
<dbReference type="PIRSF" id="PIRSF003107">
    <property type="entry name" value="PhoU"/>
    <property type="match status" value="1"/>
</dbReference>
<dbReference type="EMBL" id="CADCWI010000052">
    <property type="protein sequence ID" value="CAA9550846.1"/>
    <property type="molecule type" value="Genomic_DNA"/>
</dbReference>
<dbReference type="Pfam" id="PF01895">
    <property type="entry name" value="PhoU"/>
    <property type="match status" value="2"/>
</dbReference>
<evidence type="ECO:0000256" key="1">
    <source>
        <dbReference type="ARBA" id="ARBA00004496"/>
    </source>
</evidence>
<feature type="non-terminal residue" evidence="10">
    <location>
        <position position="209"/>
    </location>
</feature>
<gene>
    <name evidence="10" type="ORF">AVDCRST_MAG43-1048</name>
</gene>
<accession>A0A6J4UKY8</accession>
<dbReference type="GO" id="GO:0006817">
    <property type="term" value="P:phosphate ion transport"/>
    <property type="evidence" value="ECO:0007669"/>
    <property type="project" value="UniProtKB-KW"/>
</dbReference>
<dbReference type="AlphaFoldDB" id="A0A6J4UKY8"/>
<comment type="subunit">
    <text evidence="3">Homodimer.</text>
</comment>
<dbReference type="InterPro" id="IPR028366">
    <property type="entry name" value="PhoU"/>
</dbReference>
<evidence type="ECO:0000256" key="5">
    <source>
        <dbReference type="ARBA" id="ARBA00022490"/>
    </source>
</evidence>
<dbReference type="PANTHER" id="PTHR42930:SF3">
    <property type="entry name" value="PHOSPHATE-SPECIFIC TRANSPORT SYSTEM ACCESSORY PROTEIN PHOU"/>
    <property type="match status" value="1"/>
</dbReference>
<dbReference type="PANTHER" id="PTHR42930">
    <property type="entry name" value="PHOSPHATE-SPECIFIC TRANSPORT SYSTEM ACCESSORY PROTEIN PHOU"/>
    <property type="match status" value="1"/>
</dbReference>
<dbReference type="NCBIfam" id="TIGR02135">
    <property type="entry name" value="phoU_full"/>
    <property type="match status" value="1"/>
</dbReference>
<comment type="subcellular location">
    <subcellularLocation>
        <location evidence="1">Cytoplasm</location>
    </subcellularLocation>
</comment>
<dbReference type="GO" id="GO:0045936">
    <property type="term" value="P:negative regulation of phosphate metabolic process"/>
    <property type="evidence" value="ECO:0007669"/>
    <property type="project" value="InterPro"/>
</dbReference>